<accession>A0AAD5YEP4</accession>
<dbReference type="AlphaFoldDB" id="A0AAD5YEP4"/>
<dbReference type="InterPro" id="IPR052766">
    <property type="entry name" value="S41A_metabolite_peptidase"/>
</dbReference>
<gene>
    <name evidence="2" type="ORF">NLI96_g7672</name>
</gene>
<dbReference type="Gene3D" id="3.90.226.10">
    <property type="entry name" value="2-enoyl-CoA Hydratase, Chain A, domain 1"/>
    <property type="match status" value="1"/>
</dbReference>
<keyword evidence="1" id="KW-0732">Signal</keyword>
<evidence type="ECO:0008006" key="4">
    <source>
        <dbReference type="Google" id="ProtNLM"/>
    </source>
</evidence>
<feature type="signal peptide" evidence="1">
    <location>
        <begin position="1"/>
        <end position="27"/>
    </location>
</feature>
<name>A0AAD5YEP4_9APHY</name>
<dbReference type="EMBL" id="JANAWD010000322">
    <property type="protein sequence ID" value="KAJ3481415.1"/>
    <property type="molecule type" value="Genomic_DNA"/>
</dbReference>
<protein>
    <recommendedName>
        <fullName evidence="4">Tail specific protease domain-containing protein</fullName>
    </recommendedName>
</protein>
<dbReference type="PANTHER" id="PTHR37049">
    <property type="entry name" value="PEPTIDASE S41 FAMILY PROTEIN"/>
    <property type="match status" value="1"/>
</dbReference>
<comment type="caution">
    <text evidence="2">The sequence shown here is derived from an EMBL/GenBank/DDBJ whole genome shotgun (WGS) entry which is preliminary data.</text>
</comment>
<evidence type="ECO:0000313" key="2">
    <source>
        <dbReference type="EMBL" id="KAJ3481415.1"/>
    </source>
</evidence>
<reference evidence="2" key="1">
    <citation type="submission" date="2022-07" db="EMBL/GenBank/DDBJ databases">
        <title>Genome Sequence of Physisporinus lineatus.</title>
        <authorList>
            <person name="Buettner E."/>
        </authorList>
    </citation>
    <scope>NUCLEOTIDE SEQUENCE</scope>
    <source>
        <strain evidence="2">VT162</strain>
    </source>
</reference>
<dbReference type="SUPFAM" id="SSF52096">
    <property type="entry name" value="ClpP/crotonase"/>
    <property type="match status" value="1"/>
</dbReference>
<keyword evidence="3" id="KW-1185">Reference proteome</keyword>
<evidence type="ECO:0000256" key="1">
    <source>
        <dbReference type="SAM" id="SignalP"/>
    </source>
</evidence>
<feature type="chain" id="PRO_5042102393" description="Tail specific protease domain-containing protein" evidence="1">
    <location>
        <begin position="28"/>
        <end position="617"/>
    </location>
</feature>
<organism evidence="2 3">
    <name type="scientific">Meripilus lineatus</name>
    <dbReference type="NCBI Taxonomy" id="2056292"/>
    <lineage>
        <taxon>Eukaryota</taxon>
        <taxon>Fungi</taxon>
        <taxon>Dikarya</taxon>
        <taxon>Basidiomycota</taxon>
        <taxon>Agaricomycotina</taxon>
        <taxon>Agaricomycetes</taxon>
        <taxon>Polyporales</taxon>
        <taxon>Meripilaceae</taxon>
        <taxon>Meripilus</taxon>
    </lineage>
</organism>
<dbReference type="Proteomes" id="UP001212997">
    <property type="component" value="Unassembled WGS sequence"/>
</dbReference>
<dbReference type="InterPro" id="IPR029045">
    <property type="entry name" value="ClpP/crotonase-like_dom_sf"/>
</dbReference>
<proteinExistence type="predicted"/>
<sequence length="617" mass="69032">MACLPKRFIRIALLGLIATVPLVATLAAPRSDPCNKIAGQEFVPPSDALACLKSFSFNRTLQNNVMDVVSGVLDFFTFEDWYFDSPPPFQESTLNIPKELARIRNTRYPTDYDFNRAVYNFTNRLNDGHTRYLPFCYLNFQTRLPTPVVTLERNGTQAVFVMPDLVQVISNLPKGFTSYFDEIGFDWKRLAGAKVLEIEGVDAYAYADKVASMESGQYLDHGVRINSVFSSYSLSKSTFSQRFGDIAETTFPDRDTLTMKVVPANSTNVETIEIPFVSTYTGSHFKDKASYWRANCLARGDTNGADLRSSTSFVGEPRQPNALIIDTASTVRLPNSFVPSLPTLPEDSGVVKSYSLPGRKTGVLFVGSFDADFNQFQNDIKTAIETFKSAGVTRLMIDLTNNGGGYICLGQFLYQYLAGTKFGYPGFQTTSRANSLAQKILAAHIAQNHTNNAFSWYAPDQWAFLNDTKMPFDFNYNNPSVPFPINGETDPQSIRFHDNCPRFFYEPIPKSPPFDLSNARCGSTCAMFSTLMFERHQTKIAIFGGKPGLQMEYKGMAGNQVLEWSDLNTEFKTTGLKDDPWAPPDLLVNANMRHNWRIAWSFLNENYPIGACAQNGT</sequence>
<dbReference type="PANTHER" id="PTHR37049:SF4">
    <property type="entry name" value="RHODANESE DOMAIN-CONTAINING PROTEIN"/>
    <property type="match status" value="1"/>
</dbReference>
<evidence type="ECO:0000313" key="3">
    <source>
        <dbReference type="Proteomes" id="UP001212997"/>
    </source>
</evidence>